<reference evidence="3" key="1">
    <citation type="submission" date="2022-10" db="EMBL/GenBank/DDBJ databases">
        <title>Genome assembly of Pristionchus species.</title>
        <authorList>
            <person name="Yoshida K."/>
            <person name="Sommer R.J."/>
        </authorList>
    </citation>
    <scope>NUCLEOTIDE SEQUENCE [LARGE SCALE GENOMIC DNA]</scope>
    <source>
        <strain evidence="3">RS5460</strain>
    </source>
</reference>
<dbReference type="EMBL" id="BTRK01000003">
    <property type="protein sequence ID" value="GMR43643.1"/>
    <property type="molecule type" value="Genomic_DNA"/>
</dbReference>
<organism evidence="2 3">
    <name type="scientific">Pristionchus mayeri</name>
    <dbReference type="NCBI Taxonomy" id="1317129"/>
    <lineage>
        <taxon>Eukaryota</taxon>
        <taxon>Metazoa</taxon>
        <taxon>Ecdysozoa</taxon>
        <taxon>Nematoda</taxon>
        <taxon>Chromadorea</taxon>
        <taxon>Rhabditida</taxon>
        <taxon>Rhabditina</taxon>
        <taxon>Diplogasteromorpha</taxon>
        <taxon>Diplogasteroidea</taxon>
        <taxon>Neodiplogasteridae</taxon>
        <taxon>Pristionchus</taxon>
    </lineage>
</organism>
<keyword evidence="3" id="KW-1185">Reference proteome</keyword>
<gene>
    <name evidence="2" type="ORF">PMAYCL1PPCAC_13838</name>
</gene>
<accession>A0AAN4ZLX3</accession>
<dbReference type="PANTHER" id="PTHR11851">
    <property type="entry name" value="METALLOPROTEASE"/>
    <property type="match status" value="1"/>
</dbReference>
<comment type="caution">
    <text evidence="2">The sequence shown here is derived from an EMBL/GenBank/DDBJ whole genome shotgun (WGS) entry which is preliminary data.</text>
</comment>
<dbReference type="PANTHER" id="PTHR11851:SF226">
    <property type="entry name" value="CYTOCHROME B-C1 COMPLEX SUBUNIT 2, MITOCHONDRIAL"/>
    <property type="match status" value="1"/>
</dbReference>
<dbReference type="InterPro" id="IPR011249">
    <property type="entry name" value="Metalloenz_LuxS/M16"/>
</dbReference>
<evidence type="ECO:0000313" key="3">
    <source>
        <dbReference type="Proteomes" id="UP001328107"/>
    </source>
</evidence>
<dbReference type="InterPro" id="IPR050361">
    <property type="entry name" value="MPP/UQCRC_Complex"/>
</dbReference>
<dbReference type="Proteomes" id="UP001328107">
    <property type="component" value="Unassembled WGS sequence"/>
</dbReference>
<name>A0AAN4ZLX3_9BILA</name>
<evidence type="ECO:0000259" key="1">
    <source>
        <dbReference type="Pfam" id="PF05193"/>
    </source>
</evidence>
<dbReference type="InterPro" id="IPR007863">
    <property type="entry name" value="Peptidase_M16_C"/>
</dbReference>
<dbReference type="Pfam" id="PF05193">
    <property type="entry name" value="Peptidase_M16_C"/>
    <property type="match status" value="1"/>
</dbReference>
<protein>
    <recommendedName>
        <fullName evidence="1">Peptidase M16 C-terminal domain-containing protein</fullName>
    </recommendedName>
</protein>
<evidence type="ECO:0000313" key="2">
    <source>
        <dbReference type="EMBL" id="GMR43643.1"/>
    </source>
</evidence>
<dbReference type="Gene3D" id="3.30.830.10">
    <property type="entry name" value="Metalloenzyme, LuxS/M16 peptidase-like"/>
    <property type="match status" value="2"/>
</dbReference>
<dbReference type="GO" id="GO:0005739">
    <property type="term" value="C:mitochondrion"/>
    <property type="evidence" value="ECO:0007669"/>
    <property type="project" value="TreeGrafter"/>
</dbReference>
<sequence>MFRAAVPRLHTSLSCAAPLTREQLNKLPNGLIVASAEQLPRPPRTEQSHLVLMYRAGTRYETNRQTGLVPLIKGLMYYGPTKIGSKHSQIPDGVLISPFCTPDYLGVRLSAPRCHTNLILEVLGNIVAFKDCDLDVLPYALVEKPRHPSFIAGELARLAAYNYGTLAHPTYSSMSDARDHFSDDDLRKFAASHMVADNAILFGANVNHEELMEFGEERVPVNAEPAPRATDSSYVGGERSIKQKKADQTYVSIGGDGAKIGDVSALAVQAVLMASLGSCVVRHNVPVERMGAFADLGKHGASIVVGCNAHSFEGEGLIHVDIGAPSSSINNLVKDVARVFKTLKVNDIEDAKQLAKSKILTSISLLPPSAVIYQLTRQIFTGVTTVSLLAEIDNVTASQVNAAAARVASNFTIASYGNVDNVPSRDQLLDELK</sequence>
<dbReference type="GO" id="GO:0046872">
    <property type="term" value="F:metal ion binding"/>
    <property type="evidence" value="ECO:0007669"/>
    <property type="project" value="InterPro"/>
</dbReference>
<dbReference type="SUPFAM" id="SSF63411">
    <property type="entry name" value="LuxS/MPP-like metallohydrolase"/>
    <property type="match status" value="2"/>
</dbReference>
<dbReference type="AlphaFoldDB" id="A0AAN4ZLX3"/>
<proteinExistence type="predicted"/>
<feature type="domain" description="Peptidase M16 C-terminal" evidence="1">
    <location>
        <begin position="181"/>
        <end position="351"/>
    </location>
</feature>